<proteinExistence type="inferred from homology"/>
<dbReference type="EC" id="5.3.3.18" evidence="3"/>
<dbReference type="InterPro" id="IPR029045">
    <property type="entry name" value="ClpP/crotonase-like_dom_sf"/>
</dbReference>
<reference evidence="3 4" key="1">
    <citation type="submission" date="2016-12" db="EMBL/GenBank/DDBJ databases">
        <authorList>
            <person name="Song W.-J."/>
            <person name="Kurnit D.M."/>
        </authorList>
    </citation>
    <scope>NUCLEOTIDE SEQUENCE [LARGE SCALE GENOMIC DNA]</scope>
    <source>
        <strain evidence="3 4">IMCC3135</strain>
    </source>
</reference>
<dbReference type="RefSeq" id="WP_088920483.1">
    <property type="nucleotide sequence ID" value="NZ_CP018632.1"/>
</dbReference>
<dbReference type="PROSITE" id="PS00166">
    <property type="entry name" value="ENOYL_COA_HYDRATASE"/>
    <property type="match status" value="1"/>
</dbReference>
<accession>A0A2Z2NWG9</accession>
<protein>
    <submittedName>
        <fullName evidence="3">1,2-epoxyphenylacetyl-CoA isomerase</fullName>
        <ecNumber evidence="3">5.3.3.18</ecNumber>
    </submittedName>
</protein>
<evidence type="ECO:0000256" key="2">
    <source>
        <dbReference type="RuleBase" id="RU003707"/>
    </source>
</evidence>
<dbReference type="CDD" id="cd06558">
    <property type="entry name" value="crotonase-like"/>
    <property type="match status" value="1"/>
</dbReference>
<name>A0A2Z2NWG9_9GAMM</name>
<dbReference type="AlphaFoldDB" id="A0A2Z2NWG9"/>
<evidence type="ECO:0000313" key="3">
    <source>
        <dbReference type="EMBL" id="ASJ75583.1"/>
    </source>
</evidence>
<dbReference type="Gene3D" id="3.90.226.10">
    <property type="entry name" value="2-enoyl-CoA Hydratase, Chain A, domain 1"/>
    <property type="match status" value="1"/>
</dbReference>
<dbReference type="GO" id="GO:0016853">
    <property type="term" value="F:isomerase activity"/>
    <property type="evidence" value="ECO:0007669"/>
    <property type="project" value="UniProtKB-KW"/>
</dbReference>
<evidence type="ECO:0000313" key="4">
    <source>
        <dbReference type="Proteomes" id="UP000250079"/>
    </source>
</evidence>
<dbReference type="PANTHER" id="PTHR43459:SF1">
    <property type="entry name" value="EG:BACN32G11.4 PROTEIN"/>
    <property type="match status" value="1"/>
</dbReference>
<dbReference type="SUPFAM" id="SSF52096">
    <property type="entry name" value="ClpP/crotonase"/>
    <property type="match status" value="1"/>
</dbReference>
<dbReference type="KEGG" id="gai:IMCC3135_27650"/>
<dbReference type="Pfam" id="PF00378">
    <property type="entry name" value="ECH_1"/>
    <property type="match status" value="1"/>
</dbReference>
<gene>
    <name evidence="3" type="primary">paaG_1</name>
    <name evidence="3" type="ORF">IMCC3135_27650</name>
</gene>
<dbReference type="OrthoDB" id="9797151at2"/>
<sequence length="261" mass="28468">MKLDGDFQFIDVAQSDGVVWLTLSRPEKLNTFTAAMHGEIREVFARIRQASEVRCLVITGAGRGFSAGQDLADLDLSALADVVEEHYNPLIRAITSMHIPVIACVNGVAAGAAANMALACDIVLAARSAKFIQSFNHVGLVPDGGGTWTLPRLVGLARATALCMTGEAVPAEQAEQWGMIWRCVDDDKLIEETTLLADRLSKQATTGLFYTKQLLRLSQTRTLDEQLNLERDYQHSASQTNDFAEGVDAFLNKRKPQFSGN</sequence>
<evidence type="ECO:0000256" key="1">
    <source>
        <dbReference type="ARBA" id="ARBA00005254"/>
    </source>
</evidence>
<dbReference type="Proteomes" id="UP000250079">
    <property type="component" value="Chromosome"/>
</dbReference>
<comment type="similarity">
    <text evidence="1 2">Belongs to the enoyl-CoA hydratase/isomerase family.</text>
</comment>
<keyword evidence="3" id="KW-0413">Isomerase</keyword>
<keyword evidence="4" id="KW-1185">Reference proteome</keyword>
<dbReference type="EMBL" id="CP018632">
    <property type="protein sequence ID" value="ASJ75583.1"/>
    <property type="molecule type" value="Genomic_DNA"/>
</dbReference>
<dbReference type="InterPro" id="IPR014748">
    <property type="entry name" value="Enoyl-CoA_hydra_C"/>
</dbReference>
<dbReference type="InterPro" id="IPR001753">
    <property type="entry name" value="Enoyl-CoA_hydra/iso"/>
</dbReference>
<organism evidence="3 4">
    <name type="scientific">Granulosicoccus antarcticus IMCC3135</name>
    <dbReference type="NCBI Taxonomy" id="1192854"/>
    <lineage>
        <taxon>Bacteria</taxon>
        <taxon>Pseudomonadati</taxon>
        <taxon>Pseudomonadota</taxon>
        <taxon>Gammaproteobacteria</taxon>
        <taxon>Chromatiales</taxon>
        <taxon>Granulosicoccaceae</taxon>
        <taxon>Granulosicoccus</taxon>
    </lineage>
</organism>
<dbReference type="InterPro" id="IPR018376">
    <property type="entry name" value="Enoyl-CoA_hyd/isom_CS"/>
</dbReference>
<dbReference type="Gene3D" id="1.10.12.10">
    <property type="entry name" value="Lyase 2-enoyl-coa Hydratase, Chain A, domain 2"/>
    <property type="match status" value="1"/>
</dbReference>
<dbReference type="PANTHER" id="PTHR43459">
    <property type="entry name" value="ENOYL-COA HYDRATASE"/>
    <property type="match status" value="1"/>
</dbReference>